<keyword evidence="2" id="KW-0012">Acyltransferase</keyword>
<dbReference type="GO" id="GO:0016747">
    <property type="term" value="F:acyltransferase activity, transferring groups other than amino-acyl groups"/>
    <property type="evidence" value="ECO:0007669"/>
    <property type="project" value="InterPro"/>
</dbReference>
<dbReference type="eggNOG" id="COG0456">
    <property type="taxonomic scope" value="Bacteria"/>
</dbReference>
<proteinExistence type="predicted"/>
<dbReference type="OrthoDB" id="1910906at2"/>
<evidence type="ECO:0000313" key="4">
    <source>
        <dbReference type="EMBL" id="CDM68379.1"/>
    </source>
</evidence>
<dbReference type="InterPro" id="IPR016181">
    <property type="entry name" value="Acyl_CoA_acyltransferase"/>
</dbReference>
<dbReference type="RefSeq" id="WP_051483725.1">
    <property type="nucleotide sequence ID" value="NZ_HG917868.1"/>
</dbReference>
<name>W6RXM2_9CLOT</name>
<dbReference type="Gene3D" id="3.40.630.30">
    <property type="match status" value="1"/>
</dbReference>
<dbReference type="PANTHER" id="PTHR43420">
    <property type="entry name" value="ACETYLTRANSFERASE"/>
    <property type="match status" value="1"/>
</dbReference>
<dbReference type="PROSITE" id="PS51186">
    <property type="entry name" value="GNAT"/>
    <property type="match status" value="1"/>
</dbReference>
<reference evidence="4 5" key="1">
    <citation type="submission" date="2013-11" db="EMBL/GenBank/DDBJ databases">
        <title>Complete genome sequence of Clostridum sp. M2/40.</title>
        <authorList>
            <person name="Wibberg D."/>
            <person name="Puehler A."/>
            <person name="Schlueter A."/>
        </authorList>
    </citation>
    <scope>NUCLEOTIDE SEQUENCE [LARGE SCALE GENOMIC DNA]</scope>
    <source>
        <strain evidence="5">M2/40</strain>
    </source>
</reference>
<dbReference type="CDD" id="cd04301">
    <property type="entry name" value="NAT_SF"/>
    <property type="match status" value="1"/>
</dbReference>
<accession>W6RXM2</accession>
<protein>
    <submittedName>
        <fullName evidence="4">Acetyltransferase, GNAT family</fullName>
    </submittedName>
</protein>
<gene>
    <name evidence="4" type="ORF">CM240_1215</name>
</gene>
<dbReference type="Proteomes" id="UP000019426">
    <property type="component" value="Chromosome M2/40_rep1"/>
</dbReference>
<evidence type="ECO:0000256" key="2">
    <source>
        <dbReference type="ARBA" id="ARBA00023315"/>
    </source>
</evidence>
<dbReference type="KEGG" id="clt:CM240_1215"/>
<dbReference type="Pfam" id="PF00583">
    <property type="entry name" value="Acetyltransf_1"/>
    <property type="match status" value="1"/>
</dbReference>
<evidence type="ECO:0000259" key="3">
    <source>
        <dbReference type="PROSITE" id="PS51186"/>
    </source>
</evidence>
<sequence>MYVLERINKKNFKYLKDLNLRSKGLNNLNEDILIEIKRDRFLKKFKLLSKLRIISFKGKYVGFIWFERSKYEYSVYNIKSIYAEGDNLVNVYNKLLSIIPDSYSGIYYSSIDNCIYNNVLEALKFRRLSGACEMKMDLCKITTKCESVDNLAFKMFKCNRDEDLRCRLQNIIFYNSNRIPLTVDDIKYDLTQKYSIRNGGVFLYYENEPIGYGQIIYDKRRYYIVNFGIIPAYRGKGYSKNLLYKLCSLAQKFNADELYLKVDVNNKVAIDLYKKFGFEIVEKYYRWIKVG</sequence>
<dbReference type="PATRIC" id="fig|1216932.3.peg.1207"/>
<dbReference type="InterPro" id="IPR050680">
    <property type="entry name" value="YpeA/RimI_acetyltransf"/>
</dbReference>
<dbReference type="EMBL" id="HG917868">
    <property type="protein sequence ID" value="CDM68379.1"/>
    <property type="molecule type" value="Genomic_DNA"/>
</dbReference>
<keyword evidence="1 4" id="KW-0808">Transferase</keyword>
<dbReference type="HOGENOM" id="CLU_082666_0_0_9"/>
<dbReference type="STRING" id="1216932.CM240_1215"/>
<feature type="domain" description="N-acetyltransferase" evidence="3">
    <location>
        <begin position="162"/>
        <end position="291"/>
    </location>
</feature>
<dbReference type="InterPro" id="IPR000182">
    <property type="entry name" value="GNAT_dom"/>
</dbReference>
<evidence type="ECO:0000256" key="1">
    <source>
        <dbReference type="ARBA" id="ARBA00022679"/>
    </source>
</evidence>
<dbReference type="AlphaFoldDB" id="W6RXM2"/>
<dbReference type="SUPFAM" id="SSF55729">
    <property type="entry name" value="Acyl-CoA N-acyltransferases (Nat)"/>
    <property type="match status" value="1"/>
</dbReference>
<keyword evidence="5" id="KW-1185">Reference proteome</keyword>
<organism evidence="4 5">
    <name type="scientific">Clostridium bornimense</name>
    <dbReference type="NCBI Taxonomy" id="1216932"/>
    <lineage>
        <taxon>Bacteria</taxon>
        <taxon>Bacillati</taxon>
        <taxon>Bacillota</taxon>
        <taxon>Clostridia</taxon>
        <taxon>Eubacteriales</taxon>
        <taxon>Clostridiaceae</taxon>
        <taxon>Clostridium</taxon>
    </lineage>
</organism>
<evidence type="ECO:0000313" key="5">
    <source>
        <dbReference type="Proteomes" id="UP000019426"/>
    </source>
</evidence>